<accession>A0ABR2EFL1</accession>
<sequence>MSSRGTVAPDTGLFDKTWETTNTLSLEILVSERGHRDPSLEWWSDEVLRATFRAIELEDERLRGEYCRCC</sequence>
<gene>
    <name evidence="1" type="ORF">V6N12_012841</name>
</gene>
<protein>
    <submittedName>
        <fullName evidence="1">Uncharacterized protein</fullName>
    </submittedName>
</protein>
<name>A0ABR2EFL1_9ROSI</name>
<comment type="caution">
    <text evidence="1">The sequence shown here is derived from an EMBL/GenBank/DDBJ whole genome shotgun (WGS) entry which is preliminary data.</text>
</comment>
<dbReference type="EMBL" id="JBBPBM010000014">
    <property type="protein sequence ID" value="KAK8560034.1"/>
    <property type="molecule type" value="Genomic_DNA"/>
</dbReference>
<keyword evidence="2" id="KW-1185">Reference proteome</keyword>
<organism evidence="1 2">
    <name type="scientific">Hibiscus sabdariffa</name>
    <name type="common">roselle</name>
    <dbReference type="NCBI Taxonomy" id="183260"/>
    <lineage>
        <taxon>Eukaryota</taxon>
        <taxon>Viridiplantae</taxon>
        <taxon>Streptophyta</taxon>
        <taxon>Embryophyta</taxon>
        <taxon>Tracheophyta</taxon>
        <taxon>Spermatophyta</taxon>
        <taxon>Magnoliopsida</taxon>
        <taxon>eudicotyledons</taxon>
        <taxon>Gunneridae</taxon>
        <taxon>Pentapetalae</taxon>
        <taxon>rosids</taxon>
        <taxon>malvids</taxon>
        <taxon>Malvales</taxon>
        <taxon>Malvaceae</taxon>
        <taxon>Malvoideae</taxon>
        <taxon>Hibiscus</taxon>
    </lineage>
</organism>
<dbReference type="Proteomes" id="UP001472677">
    <property type="component" value="Unassembled WGS sequence"/>
</dbReference>
<evidence type="ECO:0000313" key="2">
    <source>
        <dbReference type="Proteomes" id="UP001472677"/>
    </source>
</evidence>
<evidence type="ECO:0000313" key="1">
    <source>
        <dbReference type="EMBL" id="KAK8560034.1"/>
    </source>
</evidence>
<proteinExistence type="predicted"/>
<reference evidence="1 2" key="1">
    <citation type="journal article" date="2024" name="G3 (Bethesda)">
        <title>Genome assembly of Hibiscus sabdariffa L. provides insights into metabolisms of medicinal natural products.</title>
        <authorList>
            <person name="Kim T."/>
        </authorList>
    </citation>
    <scope>NUCLEOTIDE SEQUENCE [LARGE SCALE GENOMIC DNA]</scope>
    <source>
        <strain evidence="1">TK-2024</strain>
        <tissue evidence="1">Old leaves</tissue>
    </source>
</reference>